<dbReference type="GO" id="GO:0005524">
    <property type="term" value="F:ATP binding"/>
    <property type="evidence" value="ECO:0007669"/>
    <property type="project" value="UniProtKB-KW"/>
</dbReference>
<dbReference type="PRINTS" id="PR00344">
    <property type="entry name" value="BCTRLSENSOR"/>
</dbReference>
<accession>A0AAJ1VAT2</accession>
<dbReference type="GO" id="GO:0006935">
    <property type="term" value="P:chemotaxis"/>
    <property type="evidence" value="ECO:0007669"/>
    <property type="project" value="UniProtKB-KW"/>
</dbReference>
<dbReference type="InterPro" id="IPR005467">
    <property type="entry name" value="His_kinase_dom"/>
</dbReference>
<organism evidence="15 16">
    <name type="scientific">Peribacillus frigoritolerans</name>
    <dbReference type="NCBI Taxonomy" id="450367"/>
    <lineage>
        <taxon>Bacteria</taxon>
        <taxon>Bacillati</taxon>
        <taxon>Bacillota</taxon>
        <taxon>Bacilli</taxon>
        <taxon>Bacillales</taxon>
        <taxon>Bacillaceae</taxon>
        <taxon>Peribacillus</taxon>
    </lineage>
</organism>
<evidence type="ECO:0000256" key="7">
    <source>
        <dbReference type="ARBA" id="ARBA00022741"/>
    </source>
</evidence>
<dbReference type="Pfam" id="PF02518">
    <property type="entry name" value="HATPase_c"/>
    <property type="match status" value="1"/>
</dbReference>
<evidence type="ECO:0000256" key="10">
    <source>
        <dbReference type="ARBA" id="ARBA00023012"/>
    </source>
</evidence>
<name>A0AAJ1VAT2_9BACI</name>
<dbReference type="AlphaFoldDB" id="A0AAJ1VAT2"/>
<dbReference type="PANTHER" id="PTHR43395">
    <property type="entry name" value="SENSOR HISTIDINE KINASE CHEA"/>
    <property type="match status" value="1"/>
</dbReference>
<keyword evidence="4" id="KW-0145">Chemotaxis</keyword>
<dbReference type="SUPFAM" id="SSF50341">
    <property type="entry name" value="CheW-like"/>
    <property type="match status" value="1"/>
</dbReference>
<keyword evidence="8" id="KW-0418">Kinase</keyword>
<evidence type="ECO:0000256" key="5">
    <source>
        <dbReference type="ARBA" id="ARBA00022553"/>
    </source>
</evidence>
<dbReference type="InterPro" id="IPR008207">
    <property type="entry name" value="Sig_transdc_His_kin_Hpt_dom"/>
</dbReference>
<comment type="catalytic activity">
    <reaction evidence="1">
        <text>ATP + protein L-histidine = ADP + protein N-phospho-L-histidine.</text>
        <dbReference type="EC" id="2.7.13.3"/>
    </reaction>
</comment>
<dbReference type="Gene3D" id="3.30.565.10">
    <property type="entry name" value="Histidine kinase-like ATPase, C-terminal domain"/>
    <property type="match status" value="1"/>
</dbReference>
<dbReference type="CDD" id="cd16916">
    <property type="entry name" value="HATPase_CheA-like"/>
    <property type="match status" value="1"/>
</dbReference>
<dbReference type="InterPro" id="IPR035891">
    <property type="entry name" value="CheY-binding_CheA"/>
</dbReference>
<dbReference type="InterPro" id="IPR004358">
    <property type="entry name" value="Sig_transdc_His_kin-like_C"/>
</dbReference>
<evidence type="ECO:0000313" key="15">
    <source>
        <dbReference type="EMBL" id="MDM5283572.1"/>
    </source>
</evidence>
<evidence type="ECO:0000256" key="4">
    <source>
        <dbReference type="ARBA" id="ARBA00022500"/>
    </source>
</evidence>
<dbReference type="RefSeq" id="WP_289349458.1">
    <property type="nucleotide sequence ID" value="NZ_JAUCFI010000003.1"/>
</dbReference>
<dbReference type="InterPro" id="IPR002545">
    <property type="entry name" value="CheW-lke_dom"/>
</dbReference>
<dbReference type="GO" id="GO:0000155">
    <property type="term" value="F:phosphorelay sensor kinase activity"/>
    <property type="evidence" value="ECO:0007669"/>
    <property type="project" value="InterPro"/>
</dbReference>
<dbReference type="PANTHER" id="PTHR43395:SF1">
    <property type="entry name" value="CHEMOTAXIS PROTEIN CHEA"/>
    <property type="match status" value="1"/>
</dbReference>
<dbReference type="Gene3D" id="3.30.70.1110">
    <property type="entry name" value="Histidine kinase CheA-like, P2 response regulator-binding domain"/>
    <property type="match status" value="1"/>
</dbReference>
<evidence type="ECO:0000256" key="3">
    <source>
        <dbReference type="ARBA" id="ARBA00021495"/>
    </source>
</evidence>
<evidence type="ECO:0000256" key="8">
    <source>
        <dbReference type="ARBA" id="ARBA00022777"/>
    </source>
</evidence>
<dbReference type="InterPro" id="IPR036097">
    <property type="entry name" value="HisK_dim/P_sf"/>
</dbReference>
<dbReference type="InterPro" id="IPR003594">
    <property type="entry name" value="HATPase_dom"/>
</dbReference>
<dbReference type="InterPro" id="IPR036641">
    <property type="entry name" value="HPT_dom_sf"/>
</dbReference>
<dbReference type="CDD" id="cd00088">
    <property type="entry name" value="HPT"/>
    <property type="match status" value="1"/>
</dbReference>
<dbReference type="PROSITE" id="PS50109">
    <property type="entry name" value="HIS_KIN"/>
    <property type="match status" value="1"/>
</dbReference>
<dbReference type="Pfam" id="PF02895">
    <property type="entry name" value="H-kinase_dim"/>
    <property type="match status" value="1"/>
</dbReference>
<feature type="domain" description="CheW-like" evidence="13">
    <location>
        <begin position="550"/>
        <end position="680"/>
    </location>
</feature>
<evidence type="ECO:0000313" key="16">
    <source>
        <dbReference type="Proteomes" id="UP001238973"/>
    </source>
</evidence>
<dbReference type="Pfam" id="PF01627">
    <property type="entry name" value="Hpt"/>
    <property type="match status" value="1"/>
</dbReference>
<keyword evidence="6 15" id="KW-0808">Transferase</keyword>
<dbReference type="PROSITE" id="PS50894">
    <property type="entry name" value="HPT"/>
    <property type="match status" value="1"/>
</dbReference>
<evidence type="ECO:0000256" key="1">
    <source>
        <dbReference type="ARBA" id="ARBA00000085"/>
    </source>
</evidence>
<feature type="domain" description="Histidine kinase" evidence="12">
    <location>
        <begin position="298"/>
        <end position="548"/>
    </location>
</feature>
<keyword evidence="5 11" id="KW-0597">Phosphoprotein</keyword>
<keyword evidence="9" id="KW-0067">ATP-binding</keyword>
<dbReference type="Pfam" id="PF07194">
    <property type="entry name" value="P2"/>
    <property type="match status" value="1"/>
</dbReference>
<evidence type="ECO:0000256" key="2">
    <source>
        <dbReference type="ARBA" id="ARBA00012438"/>
    </source>
</evidence>
<dbReference type="SUPFAM" id="SSF55052">
    <property type="entry name" value="CheY-binding domain of CheA"/>
    <property type="match status" value="1"/>
</dbReference>
<dbReference type="SUPFAM" id="SSF47226">
    <property type="entry name" value="Histidine-containing phosphotransfer domain, HPT domain"/>
    <property type="match status" value="1"/>
</dbReference>
<evidence type="ECO:0000259" key="13">
    <source>
        <dbReference type="PROSITE" id="PS50851"/>
    </source>
</evidence>
<dbReference type="InterPro" id="IPR036890">
    <property type="entry name" value="HATPase_C_sf"/>
</dbReference>
<dbReference type="SUPFAM" id="SSF55874">
    <property type="entry name" value="ATPase domain of HSP90 chaperone/DNA topoisomerase II/histidine kinase"/>
    <property type="match status" value="1"/>
</dbReference>
<feature type="modified residue" description="Phosphohistidine" evidence="11">
    <location>
        <position position="46"/>
    </location>
</feature>
<dbReference type="InterPro" id="IPR004105">
    <property type="entry name" value="CheA-like_dim"/>
</dbReference>
<dbReference type="EMBL" id="JAUCFI010000003">
    <property type="protein sequence ID" value="MDM5283572.1"/>
    <property type="molecule type" value="Genomic_DNA"/>
</dbReference>
<dbReference type="InterPro" id="IPR010808">
    <property type="entry name" value="CheA_P2-bd"/>
</dbReference>
<dbReference type="PROSITE" id="PS50851">
    <property type="entry name" value="CHEW"/>
    <property type="match status" value="1"/>
</dbReference>
<proteinExistence type="predicted"/>
<dbReference type="Gene3D" id="1.20.120.160">
    <property type="entry name" value="HPT domain"/>
    <property type="match status" value="1"/>
</dbReference>
<dbReference type="GO" id="GO:0005737">
    <property type="term" value="C:cytoplasm"/>
    <property type="evidence" value="ECO:0007669"/>
    <property type="project" value="InterPro"/>
</dbReference>
<gene>
    <name evidence="15" type="ORF">QUF85_09655</name>
</gene>
<evidence type="ECO:0000259" key="14">
    <source>
        <dbReference type="PROSITE" id="PS50894"/>
    </source>
</evidence>
<dbReference type="Pfam" id="PF01584">
    <property type="entry name" value="CheW"/>
    <property type="match status" value="1"/>
</dbReference>
<dbReference type="InterPro" id="IPR051315">
    <property type="entry name" value="Bact_Chemotaxis_CheA"/>
</dbReference>
<dbReference type="CDD" id="cd00731">
    <property type="entry name" value="CheA_reg"/>
    <property type="match status" value="1"/>
</dbReference>
<evidence type="ECO:0000256" key="9">
    <source>
        <dbReference type="ARBA" id="ARBA00022840"/>
    </source>
</evidence>
<sequence length="680" mass="75849">MDMNQYLEVFIEESKEHLQTCSEQLLVLEKNPEDLSIVNEIFRSAHTLKGMSATMGYEDLANLTHKMENVLDAILNSQIVLSPELFDVIFLAVDDLEAMVMSIAEGGDGKRNVMGVVHQLEMIEKGESPVSSTIAEVAAASAVLEKEEMTVVEYDEFEWTVLQQSKDQGFNSFEISIGLREDCLLKAARVFMVFEVLEKSCEVIKSHPPVELLEEEQFDQRFTITVVTRESSDEIKNKIMKVSEVNQVVVNALDLEHLRYAAHSKEDKVTEIPKQETNNAELPTVYDDKKKQAPVKTASSKTIRVNIERLDILMNLFEELVIDRGRLDQISSDLDNQELHETVERMSRITSDLQTIVLNMRMVPVETVFNRFPKMVRQLARDLNKKVNLEINGAETELDRTVIDEIGDPLVHLIRNAMDHGIETPEERLAKGKNEEGKILLKAYHSGNHVFIEIEDDGVGINKDRVLNKALANGILTKETAATLTDKQIYELIFASGFSTAETISDVSGRGVGLDVVKNTIESLGGSVTIDSKENEGSIFLIQLPLTLSIISVMLVAIQNEKYAIPLSSIIETAIIKKADIMNAHNQQVIDFRGKVLPLLFLKDIFEVPINQEEEESLSVVIVRKGDKLAGLVVDSFIGQLEIVLKSLGNYLTSAFAISGATILGDGQVALIIDCNTLIH</sequence>
<reference evidence="15" key="1">
    <citation type="submission" date="2023-06" db="EMBL/GenBank/DDBJ databases">
        <title>Comparative genomics of Bacillaceae isolates and their secondary metabolite potential.</title>
        <authorList>
            <person name="Song L."/>
            <person name="Nielsen L.J."/>
            <person name="Mohite O."/>
            <person name="Xu X."/>
            <person name="Weber T."/>
            <person name="Kovacs A.T."/>
        </authorList>
    </citation>
    <scope>NUCLEOTIDE SEQUENCE</scope>
    <source>
        <strain evidence="15">G1S1</strain>
    </source>
</reference>
<comment type="caution">
    <text evidence="15">The sequence shown here is derived from an EMBL/GenBank/DDBJ whole genome shotgun (WGS) entry which is preliminary data.</text>
</comment>
<dbReference type="SMART" id="SM01231">
    <property type="entry name" value="H-kinase_dim"/>
    <property type="match status" value="1"/>
</dbReference>
<dbReference type="SMART" id="SM00073">
    <property type="entry name" value="HPT"/>
    <property type="match status" value="1"/>
</dbReference>
<feature type="domain" description="HPt" evidence="14">
    <location>
        <begin position="1"/>
        <end position="103"/>
    </location>
</feature>
<dbReference type="SUPFAM" id="SSF47384">
    <property type="entry name" value="Homodimeric domain of signal transducing histidine kinase"/>
    <property type="match status" value="1"/>
</dbReference>
<evidence type="ECO:0000256" key="6">
    <source>
        <dbReference type="ARBA" id="ARBA00022679"/>
    </source>
</evidence>
<evidence type="ECO:0000259" key="12">
    <source>
        <dbReference type="PROSITE" id="PS50109"/>
    </source>
</evidence>
<dbReference type="InterPro" id="IPR037052">
    <property type="entry name" value="CheA-like_P2_sf"/>
</dbReference>
<dbReference type="SMART" id="SM00387">
    <property type="entry name" value="HATPase_c"/>
    <property type="match status" value="1"/>
</dbReference>
<protein>
    <recommendedName>
        <fullName evidence="3">Chemotaxis protein CheA</fullName>
        <ecNumber evidence="2">2.7.13.3</ecNumber>
    </recommendedName>
</protein>
<dbReference type="InterPro" id="IPR037006">
    <property type="entry name" value="CheA-like_homodim_sf"/>
</dbReference>
<evidence type="ECO:0000256" key="11">
    <source>
        <dbReference type="PROSITE-ProRule" id="PRU00110"/>
    </source>
</evidence>
<dbReference type="Gene3D" id="2.30.30.40">
    <property type="entry name" value="SH3 Domains"/>
    <property type="match status" value="1"/>
</dbReference>
<keyword evidence="7" id="KW-0547">Nucleotide-binding</keyword>
<dbReference type="InterPro" id="IPR036061">
    <property type="entry name" value="CheW-like_dom_sf"/>
</dbReference>
<dbReference type="SMART" id="SM00260">
    <property type="entry name" value="CheW"/>
    <property type="match status" value="1"/>
</dbReference>
<keyword evidence="10" id="KW-0902">Two-component regulatory system</keyword>
<dbReference type="Proteomes" id="UP001238973">
    <property type="component" value="Unassembled WGS sequence"/>
</dbReference>
<dbReference type="FunFam" id="3.30.565.10:FF:000016">
    <property type="entry name" value="Chemotaxis protein CheA, putative"/>
    <property type="match status" value="1"/>
</dbReference>
<dbReference type="EC" id="2.7.13.3" evidence="2"/>
<dbReference type="Gene3D" id="1.10.287.560">
    <property type="entry name" value="Histidine kinase CheA-like, homodimeric domain"/>
    <property type="match status" value="1"/>
</dbReference>